<feature type="region of interest" description="Disordered" evidence="5">
    <location>
        <begin position="459"/>
        <end position="536"/>
    </location>
</feature>
<feature type="region of interest" description="Disordered" evidence="5">
    <location>
        <begin position="241"/>
        <end position="358"/>
    </location>
</feature>
<dbReference type="PROSITE" id="PS50178">
    <property type="entry name" value="ZF_FYVE"/>
    <property type="match status" value="1"/>
</dbReference>
<feature type="compositionally biased region" description="Polar residues" evidence="5">
    <location>
        <begin position="339"/>
        <end position="351"/>
    </location>
</feature>
<dbReference type="InterPro" id="IPR023393">
    <property type="entry name" value="START-like_dom_sf"/>
</dbReference>
<dbReference type="VEuPathDB" id="FungiDB:H257_16617"/>
<dbReference type="EMBL" id="KI913202">
    <property type="protein sequence ID" value="ETV67048.1"/>
    <property type="molecule type" value="Genomic_DNA"/>
</dbReference>
<dbReference type="PROSITE" id="PS50848">
    <property type="entry name" value="START"/>
    <property type="match status" value="1"/>
</dbReference>
<evidence type="ECO:0000259" key="7">
    <source>
        <dbReference type="PROSITE" id="PS50848"/>
    </source>
</evidence>
<feature type="region of interest" description="Disordered" evidence="5">
    <location>
        <begin position="549"/>
        <end position="671"/>
    </location>
</feature>
<dbReference type="OrthoDB" id="70230at2759"/>
<feature type="compositionally biased region" description="Polar residues" evidence="5">
    <location>
        <begin position="556"/>
        <end position="571"/>
    </location>
</feature>
<dbReference type="SMART" id="SM00064">
    <property type="entry name" value="FYVE"/>
    <property type="match status" value="1"/>
</dbReference>
<dbReference type="InterPro" id="IPR052727">
    <property type="entry name" value="Rab4/Rab5_effector"/>
</dbReference>
<protein>
    <recommendedName>
        <fullName evidence="9">FYVE-type domain-containing protein</fullName>
    </recommendedName>
</protein>
<feature type="compositionally biased region" description="Pro residues" evidence="5">
    <location>
        <begin position="605"/>
        <end position="628"/>
    </location>
</feature>
<gene>
    <name evidence="8" type="ORF">H257_16617</name>
</gene>
<dbReference type="PANTHER" id="PTHR13510:SF44">
    <property type="entry name" value="RABENOSYN-5"/>
    <property type="match status" value="1"/>
</dbReference>
<keyword evidence="1" id="KW-0479">Metal-binding</keyword>
<dbReference type="Pfam" id="PF01363">
    <property type="entry name" value="FYVE"/>
    <property type="match status" value="1"/>
</dbReference>
<dbReference type="InterPro" id="IPR000306">
    <property type="entry name" value="Znf_FYVE"/>
</dbReference>
<evidence type="ECO:0008006" key="9">
    <source>
        <dbReference type="Google" id="ProtNLM"/>
    </source>
</evidence>
<accession>W4FK12</accession>
<feature type="domain" description="FYVE-type" evidence="6">
    <location>
        <begin position="390"/>
        <end position="450"/>
    </location>
</feature>
<proteinExistence type="predicted"/>
<dbReference type="CDD" id="cd00065">
    <property type="entry name" value="FYVE_like_SF"/>
    <property type="match status" value="1"/>
</dbReference>
<sequence>MLQLTDDDVSRMKSLGREVCTHVAYSARRTESSRSPVRWTTIGFENHVELFTGQDLDDTNRTLAYMCGVTHLSATIDQVADLFNATDVDVPHVRDFYAEFHADWTHSQIVAPIRSRSRQYPRHMISLKTATMVSPTATSSRDFVYLESQEDVMDQKRNKRGWVCAMHSIDLATVASPPDCVRGSLYRSGFVFTESDVPGELEAIYLLQIDFKGGDDVSPQLGQTMMKRRIMSLQVLADYFASRPPPPHATSSSTNSPPSRVPSNNHNNHHVPQPPLGPSSYRKMQAPLPQQAGAPPHGGGYPSDEYTRHSRDLRHITASPSQQSDPPPSRYHDDASYQYGRQGSQPTQPVAPNSHHPFHMALPDQVQVSGSRLQASPRLQLLGDIHLKPKHAATQCACCVSGFNFLKKKHNCRVCGEVVCSSCCTQQRPVVPVEGIKKYHICTLCTMDSRRSVAASHPGLNNLQMTKSEPNNRSVLSGAGGMIRSPKSSLSGTQPPPRYKSPHGQPPAQDMRQGGTVRLRQPPPAPRPPYPDYDEMDLRLNNIMNPVHANMYSKPTMPQLQNYHPPSQQLHQAVAPLHNRPSHHHASGYPPSHHHHHQHQHQHHQPPPQHQQPPYNPTRPSTQPPPPSRGFRQHAPPTYENYGGGGASSMVSTNYPVPRYNGTNRPDDPRMSMLRDERESFLNLYDDVGTSVSRAQPVYRHPAPHNNPSMLSSRPVATQEVYIPPDAPTTTAVNLGDLRNAPDVLAALNQSRAGAGTGLRLEIISPHRTTQPALAEPESEPYGRSYPDHAATPPPVTGGYTQAKETTSSPKKPLFSTPRAEGAALVPPQHPGIYKGSRYRIKETRYYATSTDANPDEYVTQDRDSILVDMPSSAPPLMDAPSDPTALTVSRFLDHDIDMFLQPMENQPTTAATIPAAPLLENGANHPPPNVADLLARLQQHQPPTPSAATRPNESGDVVALTQLLVDRLRMASDEERAVIRGALAAAVQ</sequence>
<evidence type="ECO:0000313" key="8">
    <source>
        <dbReference type="EMBL" id="ETV67048.1"/>
    </source>
</evidence>
<feature type="compositionally biased region" description="Basic residues" evidence="5">
    <location>
        <begin position="580"/>
        <end position="604"/>
    </location>
</feature>
<feature type="domain" description="START" evidence="7">
    <location>
        <begin position="39"/>
        <end position="232"/>
    </location>
</feature>
<dbReference type="STRING" id="112090.W4FK12"/>
<evidence type="ECO:0000256" key="4">
    <source>
        <dbReference type="PROSITE-ProRule" id="PRU00091"/>
    </source>
</evidence>
<dbReference type="GeneID" id="20818613"/>
<feature type="compositionally biased region" description="Low complexity" evidence="5">
    <location>
        <begin position="249"/>
        <end position="266"/>
    </location>
</feature>
<evidence type="ECO:0000256" key="1">
    <source>
        <dbReference type="ARBA" id="ARBA00022723"/>
    </source>
</evidence>
<feature type="region of interest" description="Disordered" evidence="5">
    <location>
        <begin position="770"/>
        <end position="817"/>
    </location>
</feature>
<feature type="compositionally biased region" description="Polar residues" evidence="5">
    <location>
        <begin position="459"/>
        <end position="475"/>
    </location>
</feature>
<organism evidence="8">
    <name type="scientific">Aphanomyces astaci</name>
    <name type="common">Crayfish plague agent</name>
    <dbReference type="NCBI Taxonomy" id="112090"/>
    <lineage>
        <taxon>Eukaryota</taxon>
        <taxon>Sar</taxon>
        <taxon>Stramenopiles</taxon>
        <taxon>Oomycota</taxon>
        <taxon>Saprolegniomycetes</taxon>
        <taxon>Saprolegniales</taxon>
        <taxon>Verrucalvaceae</taxon>
        <taxon>Aphanomyces</taxon>
    </lineage>
</organism>
<dbReference type="InterPro" id="IPR011011">
    <property type="entry name" value="Znf_FYVE_PHD"/>
</dbReference>
<dbReference type="Gene3D" id="3.30.40.10">
    <property type="entry name" value="Zinc/RING finger domain, C3HC4 (zinc finger)"/>
    <property type="match status" value="1"/>
</dbReference>
<dbReference type="PANTHER" id="PTHR13510">
    <property type="entry name" value="FYVE-FINGER-CONTAINING RAB5 EFFECTOR PROTEIN RABENOSYN-5-RELATED"/>
    <property type="match status" value="1"/>
</dbReference>
<dbReference type="SUPFAM" id="SSF55961">
    <property type="entry name" value="Bet v1-like"/>
    <property type="match status" value="1"/>
</dbReference>
<evidence type="ECO:0000256" key="5">
    <source>
        <dbReference type="SAM" id="MobiDB-lite"/>
    </source>
</evidence>
<feature type="compositionally biased region" description="Pro residues" evidence="5">
    <location>
        <begin position="521"/>
        <end position="531"/>
    </location>
</feature>
<dbReference type="RefSeq" id="XP_009843417.1">
    <property type="nucleotide sequence ID" value="XM_009845115.1"/>
</dbReference>
<evidence type="ECO:0000259" key="6">
    <source>
        <dbReference type="PROSITE" id="PS50178"/>
    </source>
</evidence>
<dbReference type="GO" id="GO:0008289">
    <property type="term" value="F:lipid binding"/>
    <property type="evidence" value="ECO:0007669"/>
    <property type="project" value="InterPro"/>
</dbReference>
<feature type="compositionally biased region" description="Polar residues" evidence="5">
    <location>
        <begin position="799"/>
        <end position="810"/>
    </location>
</feature>
<feature type="compositionally biased region" description="Basic and acidic residues" evidence="5">
    <location>
        <begin position="305"/>
        <end position="315"/>
    </location>
</feature>
<dbReference type="InterPro" id="IPR002913">
    <property type="entry name" value="START_lipid-bd_dom"/>
</dbReference>
<dbReference type="InterPro" id="IPR013083">
    <property type="entry name" value="Znf_RING/FYVE/PHD"/>
</dbReference>
<dbReference type="InterPro" id="IPR017455">
    <property type="entry name" value="Znf_FYVE-rel"/>
</dbReference>
<evidence type="ECO:0000256" key="2">
    <source>
        <dbReference type="ARBA" id="ARBA00022771"/>
    </source>
</evidence>
<dbReference type="Gene3D" id="3.30.530.20">
    <property type="match status" value="1"/>
</dbReference>
<dbReference type="Pfam" id="PF01852">
    <property type="entry name" value="START"/>
    <property type="match status" value="1"/>
</dbReference>
<dbReference type="SUPFAM" id="SSF57903">
    <property type="entry name" value="FYVE/PHD zinc finger"/>
    <property type="match status" value="1"/>
</dbReference>
<evidence type="ECO:0000256" key="3">
    <source>
        <dbReference type="ARBA" id="ARBA00022833"/>
    </source>
</evidence>
<name>W4FK12_APHAT</name>
<keyword evidence="2 4" id="KW-0863">Zinc-finger</keyword>
<feature type="compositionally biased region" description="Low complexity" evidence="5">
    <location>
        <begin position="285"/>
        <end position="295"/>
    </location>
</feature>
<dbReference type="GO" id="GO:0008270">
    <property type="term" value="F:zinc ion binding"/>
    <property type="evidence" value="ECO:0007669"/>
    <property type="project" value="UniProtKB-KW"/>
</dbReference>
<reference evidence="8" key="1">
    <citation type="submission" date="2013-12" db="EMBL/GenBank/DDBJ databases">
        <title>The Genome Sequence of Aphanomyces astaci APO3.</title>
        <authorList>
            <consortium name="The Broad Institute Genomics Platform"/>
            <person name="Russ C."/>
            <person name="Tyler B."/>
            <person name="van West P."/>
            <person name="Dieguez-Uribeondo J."/>
            <person name="Young S.K."/>
            <person name="Zeng Q."/>
            <person name="Gargeya S."/>
            <person name="Fitzgerald M."/>
            <person name="Abouelleil A."/>
            <person name="Alvarado L."/>
            <person name="Chapman S.B."/>
            <person name="Gainer-Dewar J."/>
            <person name="Goldberg J."/>
            <person name="Griggs A."/>
            <person name="Gujja S."/>
            <person name="Hansen M."/>
            <person name="Howarth C."/>
            <person name="Imamovic A."/>
            <person name="Ireland A."/>
            <person name="Larimer J."/>
            <person name="McCowan C."/>
            <person name="Murphy C."/>
            <person name="Pearson M."/>
            <person name="Poon T.W."/>
            <person name="Priest M."/>
            <person name="Roberts A."/>
            <person name="Saif S."/>
            <person name="Shea T."/>
            <person name="Sykes S."/>
            <person name="Wortman J."/>
            <person name="Nusbaum C."/>
            <person name="Birren B."/>
        </authorList>
    </citation>
    <scope>NUCLEOTIDE SEQUENCE [LARGE SCALE GENOMIC DNA]</scope>
    <source>
        <strain evidence="8">APO3</strain>
    </source>
</reference>
<keyword evidence="3" id="KW-0862">Zinc</keyword>
<dbReference type="AlphaFoldDB" id="W4FK12"/>